<dbReference type="EMBL" id="KN833016">
    <property type="protein sequence ID" value="KIM78479.1"/>
    <property type="molecule type" value="Genomic_DNA"/>
</dbReference>
<evidence type="ECO:0000313" key="2">
    <source>
        <dbReference type="EMBL" id="KIM78479.1"/>
    </source>
</evidence>
<dbReference type="OrthoDB" id="3260716at2759"/>
<feature type="region of interest" description="Disordered" evidence="1">
    <location>
        <begin position="1"/>
        <end position="97"/>
    </location>
</feature>
<dbReference type="AlphaFoldDB" id="A0A0C3FEQ2"/>
<dbReference type="Proteomes" id="UP000054166">
    <property type="component" value="Unassembled WGS sequence"/>
</dbReference>
<dbReference type="InParanoid" id="A0A0C3FEQ2"/>
<accession>A0A0C3FEQ2</accession>
<reference evidence="3" key="2">
    <citation type="submission" date="2015-01" db="EMBL/GenBank/DDBJ databases">
        <title>Evolutionary Origins and Diversification of the Mycorrhizal Mutualists.</title>
        <authorList>
            <consortium name="DOE Joint Genome Institute"/>
            <consortium name="Mycorrhizal Genomics Consortium"/>
            <person name="Kohler A."/>
            <person name="Kuo A."/>
            <person name="Nagy L.G."/>
            <person name="Floudas D."/>
            <person name="Copeland A."/>
            <person name="Barry K.W."/>
            <person name="Cichocki N."/>
            <person name="Veneault-Fourrey C."/>
            <person name="LaButti K."/>
            <person name="Lindquist E.A."/>
            <person name="Lipzen A."/>
            <person name="Lundell T."/>
            <person name="Morin E."/>
            <person name="Murat C."/>
            <person name="Riley R."/>
            <person name="Ohm R."/>
            <person name="Sun H."/>
            <person name="Tunlid A."/>
            <person name="Henrissat B."/>
            <person name="Grigoriev I.V."/>
            <person name="Hibbett D.S."/>
            <person name="Martin F."/>
        </authorList>
    </citation>
    <scope>NUCLEOTIDE SEQUENCE [LARGE SCALE GENOMIC DNA]</scope>
    <source>
        <strain evidence="3">F 1598</strain>
    </source>
</reference>
<proteinExistence type="predicted"/>
<organism evidence="2 3">
    <name type="scientific">Piloderma croceum (strain F 1598)</name>
    <dbReference type="NCBI Taxonomy" id="765440"/>
    <lineage>
        <taxon>Eukaryota</taxon>
        <taxon>Fungi</taxon>
        <taxon>Dikarya</taxon>
        <taxon>Basidiomycota</taxon>
        <taxon>Agaricomycotina</taxon>
        <taxon>Agaricomycetes</taxon>
        <taxon>Agaricomycetidae</taxon>
        <taxon>Atheliales</taxon>
        <taxon>Atheliaceae</taxon>
        <taxon>Piloderma</taxon>
    </lineage>
</organism>
<gene>
    <name evidence="2" type="ORF">PILCRDRAFT_824376</name>
</gene>
<feature type="compositionally biased region" description="Polar residues" evidence="1">
    <location>
        <begin position="33"/>
        <end position="50"/>
    </location>
</feature>
<protein>
    <submittedName>
        <fullName evidence="2">Uncharacterized protein</fullName>
    </submittedName>
</protein>
<reference evidence="2 3" key="1">
    <citation type="submission" date="2014-04" db="EMBL/GenBank/DDBJ databases">
        <authorList>
            <consortium name="DOE Joint Genome Institute"/>
            <person name="Kuo A."/>
            <person name="Tarkka M."/>
            <person name="Buscot F."/>
            <person name="Kohler A."/>
            <person name="Nagy L.G."/>
            <person name="Floudas D."/>
            <person name="Copeland A."/>
            <person name="Barry K.W."/>
            <person name="Cichocki N."/>
            <person name="Veneault-Fourrey C."/>
            <person name="LaButti K."/>
            <person name="Lindquist E.A."/>
            <person name="Lipzen A."/>
            <person name="Lundell T."/>
            <person name="Morin E."/>
            <person name="Murat C."/>
            <person name="Sun H."/>
            <person name="Tunlid A."/>
            <person name="Henrissat B."/>
            <person name="Grigoriev I.V."/>
            <person name="Hibbett D.S."/>
            <person name="Martin F."/>
            <person name="Nordberg H.P."/>
            <person name="Cantor M.N."/>
            <person name="Hua S.X."/>
        </authorList>
    </citation>
    <scope>NUCLEOTIDE SEQUENCE [LARGE SCALE GENOMIC DNA]</scope>
    <source>
        <strain evidence="2 3">F 1598</strain>
    </source>
</reference>
<evidence type="ECO:0000313" key="3">
    <source>
        <dbReference type="Proteomes" id="UP000054166"/>
    </source>
</evidence>
<dbReference type="HOGENOM" id="CLU_142421_0_0_1"/>
<name>A0A0C3FEQ2_PILCF</name>
<keyword evidence="3" id="KW-1185">Reference proteome</keyword>
<sequence length="97" mass="10083">MSYENQGIVDGRQAGMLGPSKNPLDTVVDHDASATSPVGTSAESTLTGATSGDVHQGIGMPASGMSSQERHHDGQVGRKKQREGLDQFGQEKVFGNG</sequence>
<evidence type="ECO:0000256" key="1">
    <source>
        <dbReference type="SAM" id="MobiDB-lite"/>
    </source>
</evidence>